<evidence type="ECO:0000313" key="11">
    <source>
        <dbReference type="Proteomes" id="UP000176938"/>
    </source>
</evidence>
<dbReference type="GO" id="GO:0005737">
    <property type="term" value="C:cytoplasm"/>
    <property type="evidence" value="ECO:0007669"/>
    <property type="project" value="UniProtKB-ARBA"/>
</dbReference>
<dbReference type="FunFam" id="3.30.1490.10:FF:000001">
    <property type="entry name" value="30S ribosomal protein S8"/>
    <property type="match status" value="1"/>
</dbReference>
<comment type="caution">
    <text evidence="10">The sequence shown here is derived from an EMBL/GenBank/DDBJ whole genome shotgun (WGS) entry which is preliminary data.</text>
</comment>
<dbReference type="Pfam" id="PF00410">
    <property type="entry name" value="Ribosomal_S8"/>
    <property type="match status" value="1"/>
</dbReference>
<dbReference type="PROSITE" id="PS00053">
    <property type="entry name" value="RIBOSOMAL_S8"/>
    <property type="match status" value="1"/>
</dbReference>
<evidence type="ECO:0000256" key="9">
    <source>
        <dbReference type="RuleBase" id="RU003660"/>
    </source>
</evidence>
<evidence type="ECO:0000256" key="5">
    <source>
        <dbReference type="ARBA" id="ARBA00023274"/>
    </source>
</evidence>
<comment type="subunit">
    <text evidence="7 8">Part of the 30S ribosomal subunit. Contacts proteins S5 and S12.</text>
</comment>
<dbReference type="GO" id="GO:0019843">
    <property type="term" value="F:rRNA binding"/>
    <property type="evidence" value="ECO:0007669"/>
    <property type="project" value="UniProtKB-UniRule"/>
</dbReference>
<dbReference type="Gene3D" id="3.30.1490.10">
    <property type="match status" value="1"/>
</dbReference>
<evidence type="ECO:0000256" key="7">
    <source>
        <dbReference type="ARBA" id="ARBA00046740"/>
    </source>
</evidence>
<gene>
    <name evidence="8" type="primary">rpsH</name>
    <name evidence="10" type="ORF">A3H38_00770</name>
</gene>
<accession>A0A1F4R513</accession>
<dbReference type="EMBL" id="METP01000058">
    <property type="protein sequence ID" value="OGC03262.1"/>
    <property type="molecule type" value="Genomic_DNA"/>
</dbReference>
<evidence type="ECO:0000256" key="6">
    <source>
        <dbReference type="ARBA" id="ARBA00035258"/>
    </source>
</evidence>
<keyword evidence="4 8" id="KW-0689">Ribosomal protein</keyword>
<dbReference type="GO" id="GO:0003735">
    <property type="term" value="F:structural constituent of ribosome"/>
    <property type="evidence" value="ECO:0007669"/>
    <property type="project" value="InterPro"/>
</dbReference>
<dbReference type="HAMAP" id="MF_01302_B">
    <property type="entry name" value="Ribosomal_uS8_B"/>
    <property type="match status" value="1"/>
</dbReference>
<evidence type="ECO:0000313" key="10">
    <source>
        <dbReference type="EMBL" id="OGC03262.1"/>
    </source>
</evidence>
<dbReference type="InterPro" id="IPR047863">
    <property type="entry name" value="Ribosomal_uS8_CS"/>
</dbReference>
<dbReference type="Gene3D" id="3.30.1370.30">
    <property type="match status" value="1"/>
</dbReference>
<dbReference type="AlphaFoldDB" id="A0A1F4R513"/>
<dbReference type="PANTHER" id="PTHR11758">
    <property type="entry name" value="40S RIBOSOMAL PROTEIN S15A"/>
    <property type="match status" value="1"/>
</dbReference>
<comment type="function">
    <text evidence="8">One of the primary rRNA binding proteins, it binds directly to 16S rRNA central domain where it helps coordinate assembly of the platform of the 30S subunit.</text>
</comment>
<proteinExistence type="inferred from homology"/>
<dbReference type="GO" id="GO:0005840">
    <property type="term" value="C:ribosome"/>
    <property type="evidence" value="ECO:0007669"/>
    <property type="project" value="UniProtKB-KW"/>
</dbReference>
<keyword evidence="3 8" id="KW-0694">RNA-binding</keyword>
<evidence type="ECO:0000256" key="3">
    <source>
        <dbReference type="ARBA" id="ARBA00022884"/>
    </source>
</evidence>
<evidence type="ECO:0000256" key="1">
    <source>
        <dbReference type="ARBA" id="ARBA00006471"/>
    </source>
</evidence>
<evidence type="ECO:0000256" key="2">
    <source>
        <dbReference type="ARBA" id="ARBA00022730"/>
    </source>
</evidence>
<keyword evidence="2 8" id="KW-0699">rRNA-binding</keyword>
<dbReference type="Proteomes" id="UP000176938">
    <property type="component" value="Unassembled WGS sequence"/>
</dbReference>
<comment type="similarity">
    <text evidence="1 8 9">Belongs to the universal ribosomal protein uS8 family.</text>
</comment>
<sequence length="130" mass="14689">MTDPIADMLIRIKNAQSVRSEVVDVPHSKIKEGIAKILVAEGYVGRLEVLKRMEKKYVRLQLKYKPNKKGLICDIKRISRPGRRIYKDARSLPEVQSGFGTAIISTSKGLMNDETARTQKLGGEVVCYVW</sequence>
<evidence type="ECO:0000256" key="8">
    <source>
        <dbReference type="HAMAP-Rule" id="MF_01302"/>
    </source>
</evidence>
<reference evidence="10 11" key="1">
    <citation type="journal article" date="2016" name="Nat. Commun.">
        <title>Thousands of microbial genomes shed light on interconnected biogeochemical processes in an aquifer system.</title>
        <authorList>
            <person name="Anantharaman K."/>
            <person name="Brown C.T."/>
            <person name="Hug L.A."/>
            <person name="Sharon I."/>
            <person name="Castelle C.J."/>
            <person name="Probst A.J."/>
            <person name="Thomas B.C."/>
            <person name="Singh A."/>
            <person name="Wilkins M.J."/>
            <person name="Karaoz U."/>
            <person name="Brodie E.L."/>
            <person name="Williams K.H."/>
            <person name="Hubbard S.S."/>
            <person name="Banfield J.F."/>
        </authorList>
    </citation>
    <scope>NUCLEOTIDE SEQUENCE [LARGE SCALE GENOMIC DNA]</scope>
</reference>
<dbReference type="FunFam" id="3.30.1370.30:FF:000002">
    <property type="entry name" value="30S ribosomal protein S8"/>
    <property type="match status" value="1"/>
</dbReference>
<dbReference type="GO" id="GO:1990904">
    <property type="term" value="C:ribonucleoprotein complex"/>
    <property type="evidence" value="ECO:0007669"/>
    <property type="project" value="UniProtKB-KW"/>
</dbReference>
<dbReference type="InterPro" id="IPR000630">
    <property type="entry name" value="Ribosomal_uS8"/>
</dbReference>
<name>A0A1F4R513_UNCSA</name>
<evidence type="ECO:0000256" key="4">
    <source>
        <dbReference type="ARBA" id="ARBA00022980"/>
    </source>
</evidence>
<protein>
    <recommendedName>
        <fullName evidence="6 8">Small ribosomal subunit protein uS8</fullName>
    </recommendedName>
</protein>
<dbReference type="GO" id="GO:0006412">
    <property type="term" value="P:translation"/>
    <property type="evidence" value="ECO:0007669"/>
    <property type="project" value="UniProtKB-UniRule"/>
</dbReference>
<keyword evidence="5 8" id="KW-0687">Ribonucleoprotein</keyword>
<dbReference type="NCBIfam" id="NF001109">
    <property type="entry name" value="PRK00136.1"/>
    <property type="match status" value="1"/>
</dbReference>
<dbReference type="InterPro" id="IPR035987">
    <property type="entry name" value="Ribosomal_uS8_sf"/>
</dbReference>
<organism evidence="10 11">
    <name type="scientific">candidate division WOR-1 bacterium RIFCSPLOWO2_02_FULL_46_20</name>
    <dbReference type="NCBI Taxonomy" id="1802567"/>
    <lineage>
        <taxon>Bacteria</taxon>
        <taxon>Bacillati</taxon>
        <taxon>Saganbacteria</taxon>
    </lineage>
</organism>
<dbReference type="SUPFAM" id="SSF56047">
    <property type="entry name" value="Ribosomal protein S8"/>
    <property type="match status" value="1"/>
</dbReference>